<sequence length="227" mass="25377">MCNAEDWEIDRGASENVIFCFMNQQDEHSKPACPRVNDKGQKNQVSVKVTPRNTSAMQTSPPLSVRPFITAWPAPSTPESGGTKLIPLIQAIELPPLAGPPIVMNVIVVAAEYAPWSKTGHEEPMWWLLSTPIMLMLGKLAFGRSTMFQDRYQNLSHICISWSCSCFYSNVLLSEDMEVGYFHTFEDGVDFVFINSSIFHAVASNIYGGSHELPTEPLLLTMLYMKL</sequence>
<dbReference type="Proteomes" id="UP001497512">
    <property type="component" value="Chromosome 7"/>
</dbReference>
<reference evidence="1" key="1">
    <citation type="submission" date="2024-02" db="EMBL/GenBank/DDBJ databases">
        <authorList>
            <consortium name="ELIXIR-Norway"/>
            <consortium name="Elixir Norway"/>
        </authorList>
    </citation>
    <scope>NUCLEOTIDE SEQUENCE</scope>
</reference>
<keyword evidence="2" id="KW-1185">Reference proteome</keyword>
<protein>
    <submittedName>
        <fullName evidence="1">Uncharacterized protein</fullName>
    </submittedName>
</protein>
<dbReference type="Gene3D" id="3.40.50.2000">
    <property type="entry name" value="Glycogen Phosphorylase B"/>
    <property type="match status" value="1"/>
</dbReference>
<accession>A0ABP0UVQ1</accession>
<gene>
    <name evidence="1" type="ORF">CSSPTR1EN2_LOCUS20373</name>
</gene>
<organism evidence="1 2">
    <name type="scientific">Sphagnum troendelagicum</name>
    <dbReference type="NCBI Taxonomy" id="128251"/>
    <lineage>
        <taxon>Eukaryota</taxon>
        <taxon>Viridiplantae</taxon>
        <taxon>Streptophyta</taxon>
        <taxon>Embryophyta</taxon>
        <taxon>Bryophyta</taxon>
        <taxon>Sphagnophytina</taxon>
        <taxon>Sphagnopsida</taxon>
        <taxon>Sphagnales</taxon>
        <taxon>Sphagnaceae</taxon>
        <taxon>Sphagnum</taxon>
    </lineage>
</organism>
<dbReference type="EMBL" id="OZ019899">
    <property type="protein sequence ID" value="CAK9231194.1"/>
    <property type="molecule type" value="Genomic_DNA"/>
</dbReference>
<name>A0ABP0UVQ1_9BRYO</name>
<proteinExistence type="predicted"/>
<evidence type="ECO:0000313" key="1">
    <source>
        <dbReference type="EMBL" id="CAK9231194.1"/>
    </source>
</evidence>
<evidence type="ECO:0000313" key="2">
    <source>
        <dbReference type="Proteomes" id="UP001497512"/>
    </source>
</evidence>